<name>A0ACC0AVA5_CATRO</name>
<accession>A0ACC0AVA5</accession>
<evidence type="ECO:0000313" key="2">
    <source>
        <dbReference type="Proteomes" id="UP001060085"/>
    </source>
</evidence>
<comment type="caution">
    <text evidence="1">The sequence shown here is derived from an EMBL/GenBank/DDBJ whole genome shotgun (WGS) entry which is preliminary data.</text>
</comment>
<dbReference type="EMBL" id="CM044705">
    <property type="protein sequence ID" value="KAI5664676.1"/>
    <property type="molecule type" value="Genomic_DNA"/>
</dbReference>
<evidence type="ECO:0000313" key="1">
    <source>
        <dbReference type="EMBL" id="KAI5664676.1"/>
    </source>
</evidence>
<organism evidence="1 2">
    <name type="scientific">Catharanthus roseus</name>
    <name type="common">Madagascar periwinkle</name>
    <name type="synonym">Vinca rosea</name>
    <dbReference type="NCBI Taxonomy" id="4058"/>
    <lineage>
        <taxon>Eukaryota</taxon>
        <taxon>Viridiplantae</taxon>
        <taxon>Streptophyta</taxon>
        <taxon>Embryophyta</taxon>
        <taxon>Tracheophyta</taxon>
        <taxon>Spermatophyta</taxon>
        <taxon>Magnoliopsida</taxon>
        <taxon>eudicotyledons</taxon>
        <taxon>Gunneridae</taxon>
        <taxon>Pentapetalae</taxon>
        <taxon>asterids</taxon>
        <taxon>lamiids</taxon>
        <taxon>Gentianales</taxon>
        <taxon>Apocynaceae</taxon>
        <taxon>Rauvolfioideae</taxon>
        <taxon>Vinceae</taxon>
        <taxon>Catharanthinae</taxon>
        <taxon>Catharanthus</taxon>
    </lineage>
</organism>
<dbReference type="Proteomes" id="UP001060085">
    <property type="component" value="Linkage Group LG05"/>
</dbReference>
<sequence length="124" mass="13800">MQDYPFGECLPIYRGEDGDKEMDDYLPAELFREDSGPACNWLFVLVSLEESAELVKPWESVHNPNINGAPATRDGKVKVDIACLMAPGCLQRAIVGDHSPVKTNITKIIIILEGRTRGSSWRQP</sequence>
<proteinExistence type="predicted"/>
<reference evidence="2" key="1">
    <citation type="journal article" date="2023" name="Nat. Plants">
        <title>Single-cell RNA sequencing provides a high-resolution roadmap for understanding the multicellular compartmentation of specialized metabolism.</title>
        <authorList>
            <person name="Sun S."/>
            <person name="Shen X."/>
            <person name="Li Y."/>
            <person name="Li Y."/>
            <person name="Wang S."/>
            <person name="Li R."/>
            <person name="Zhang H."/>
            <person name="Shen G."/>
            <person name="Guo B."/>
            <person name="Wei J."/>
            <person name="Xu J."/>
            <person name="St-Pierre B."/>
            <person name="Chen S."/>
            <person name="Sun C."/>
        </authorList>
    </citation>
    <scope>NUCLEOTIDE SEQUENCE [LARGE SCALE GENOMIC DNA]</scope>
</reference>
<keyword evidence="2" id="KW-1185">Reference proteome</keyword>
<protein>
    <submittedName>
        <fullName evidence="1">Uncharacterized protein</fullName>
    </submittedName>
</protein>
<gene>
    <name evidence="1" type="ORF">M9H77_23999</name>
</gene>